<evidence type="ECO:0000256" key="7">
    <source>
        <dbReference type="RuleBase" id="RU000489"/>
    </source>
</evidence>
<dbReference type="Pfam" id="PF00704">
    <property type="entry name" value="Glyco_hydro_18"/>
    <property type="match status" value="1"/>
</dbReference>
<dbReference type="CDD" id="cd06548">
    <property type="entry name" value="GH18_chitinase"/>
    <property type="match status" value="1"/>
</dbReference>
<comment type="catalytic activity">
    <reaction evidence="1">
        <text>Random endo-hydrolysis of N-acetyl-beta-D-glucosaminide (1-&gt;4)-beta-linkages in chitin and chitodextrins.</text>
        <dbReference type="EC" id="3.2.1.14"/>
    </reaction>
</comment>
<dbReference type="PANTHER" id="PTHR11177">
    <property type="entry name" value="CHITINASE"/>
    <property type="match status" value="1"/>
</dbReference>
<dbReference type="GO" id="GO:0030246">
    <property type="term" value="F:carbohydrate binding"/>
    <property type="evidence" value="ECO:0007669"/>
    <property type="project" value="InterPro"/>
</dbReference>
<dbReference type="InterPro" id="IPR001579">
    <property type="entry name" value="Glyco_hydro_18_chit_AS"/>
</dbReference>
<protein>
    <recommendedName>
        <fullName evidence="2">chitinase</fullName>
        <ecNumber evidence="2">3.2.1.14</ecNumber>
    </recommendedName>
</protein>
<dbReference type="InterPro" id="IPR036573">
    <property type="entry name" value="CBM_sf_5/12"/>
</dbReference>
<dbReference type="Proteomes" id="UP000184612">
    <property type="component" value="Unassembled WGS sequence"/>
</dbReference>
<evidence type="ECO:0000256" key="9">
    <source>
        <dbReference type="SAM" id="SignalP"/>
    </source>
</evidence>
<feature type="signal peptide" evidence="9">
    <location>
        <begin position="1"/>
        <end position="21"/>
    </location>
</feature>
<name>A0A1M7YIP1_9FIRM</name>
<dbReference type="EMBL" id="FRFD01000011">
    <property type="protein sequence ID" value="SHO52495.1"/>
    <property type="molecule type" value="Genomic_DNA"/>
</dbReference>
<dbReference type="GO" id="GO:0008843">
    <property type="term" value="F:endochitinase activity"/>
    <property type="evidence" value="ECO:0007669"/>
    <property type="project" value="UniProtKB-EC"/>
</dbReference>
<sequence>MLVVLVLIAMAAGVLPLTTAAATAPQTAAAATSAYNVTAYLCDWVPWTASDIDAAKLTHINFAFANVSRSGQVIIGDAGVDPTYFNELKKLKNVNPSLKTLISVGGWTWSTNFHAAALTDASRTTFADSAVAFMKNYGFDGVDIDWEYPNQPGNGNPYGPEDKHNFTLMLQKLREKLDAQGTADGGKHYLLTIASGASQTYAQNVELSQLQQYIDFVNIMTYDFYGSWEGTTGHASALMDPSGQNQFSVDSAVKIHMNNGVPANKIVVGCAFYGHSWSGVTNSNNGLYQSFSGSANDEITYTQLASSYINKNGYTRYWDSQAKAPYLWNGNTFVSYDDEQSLQEKAAYVKSKGLGGAMFWEYTQDFSGTLLTALWNNLNSGAETVAAPTFSPAAGTYNSPQSVAISCATAGTTIRYTTDGSTPTAASTVYSAPISITSGVVTVKAVASKSGMTDSAVASATYTITPVNQVAAPTFNPAAGTYTTAQSVTIACATPDAVIRYTTDGSTPTSASSVYTGAISVAKTTTIKAIATKTGMADSTVITSAYTINDGTISPWAPNTAYKVGDKVSYGGKNYTCRQSHTSLPGWEPSNVPALWQQL</sequence>
<dbReference type="CDD" id="cd12214">
    <property type="entry name" value="ChiA1_BD"/>
    <property type="match status" value="1"/>
</dbReference>
<dbReference type="PROSITE" id="PS51910">
    <property type="entry name" value="GH18_2"/>
    <property type="match status" value="1"/>
</dbReference>
<dbReference type="AlphaFoldDB" id="A0A1M7YIP1"/>
<evidence type="ECO:0000256" key="4">
    <source>
        <dbReference type="ARBA" id="ARBA00023024"/>
    </source>
</evidence>
<evidence type="ECO:0000256" key="8">
    <source>
        <dbReference type="RuleBase" id="RU004453"/>
    </source>
</evidence>
<gene>
    <name evidence="11" type="ORF">SAMN02745217_03678</name>
</gene>
<dbReference type="Gene3D" id="3.20.20.80">
    <property type="entry name" value="Glycosidases"/>
    <property type="match status" value="1"/>
</dbReference>
<keyword evidence="6 7" id="KW-0326">Glycosidase</keyword>
<keyword evidence="12" id="KW-1185">Reference proteome</keyword>
<dbReference type="InterPro" id="IPR017853">
    <property type="entry name" value="GH"/>
</dbReference>
<dbReference type="PROSITE" id="PS01095">
    <property type="entry name" value="GH18_1"/>
    <property type="match status" value="1"/>
</dbReference>
<feature type="chain" id="PRO_5039669585" description="chitinase" evidence="9">
    <location>
        <begin position="22"/>
        <end position="599"/>
    </location>
</feature>
<evidence type="ECO:0000256" key="2">
    <source>
        <dbReference type="ARBA" id="ARBA00012729"/>
    </source>
</evidence>
<dbReference type="GO" id="GO:0005576">
    <property type="term" value="C:extracellular region"/>
    <property type="evidence" value="ECO:0007669"/>
    <property type="project" value="InterPro"/>
</dbReference>
<dbReference type="SUPFAM" id="SSF51445">
    <property type="entry name" value="(Trans)glycosidases"/>
    <property type="match status" value="1"/>
</dbReference>
<evidence type="ECO:0000256" key="3">
    <source>
        <dbReference type="ARBA" id="ARBA00022801"/>
    </source>
</evidence>
<keyword evidence="3 7" id="KW-0378">Hydrolase</keyword>
<dbReference type="SMART" id="SM00495">
    <property type="entry name" value="ChtBD3"/>
    <property type="match status" value="1"/>
</dbReference>
<keyword evidence="5" id="KW-0119">Carbohydrate metabolism</keyword>
<feature type="domain" description="GH18" evidence="10">
    <location>
        <begin position="35"/>
        <end position="381"/>
    </location>
</feature>
<dbReference type="GO" id="GO:0005975">
    <property type="term" value="P:carbohydrate metabolic process"/>
    <property type="evidence" value="ECO:0007669"/>
    <property type="project" value="InterPro"/>
</dbReference>
<dbReference type="InterPro" id="IPR059177">
    <property type="entry name" value="GH29D-like_dom"/>
</dbReference>
<evidence type="ECO:0000256" key="6">
    <source>
        <dbReference type="ARBA" id="ARBA00023295"/>
    </source>
</evidence>
<dbReference type="SUPFAM" id="SSF51055">
    <property type="entry name" value="Carbohydrate binding domain"/>
    <property type="match status" value="1"/>
</dbReference>
<reference evidence="11 12" key="1">
    <citation type="submission" date="2016-12" db="EMBL/GenBank/DDBJ databases">
        <authorList>
            <person name="Song W.-J."/>
            <person name="Kurnit D.M."/>
        </authorList>
    </citation>
    <scope>NUCLEOTIDE SEQUENCE [LARGE SCALE GENOMIC DNA]</scope>
    <source>
        <strain evidence="11 12">DSM 12503</strain>
    </source>
</reference>
<evidence type="ECO:0000256" key="5">
    <source>
        <dbReference type="ARBA" id="ARBA00023277"/>
    </source>
</evidence>
<dbReference type="STRING" id="1121345.SAMN02745217_03678"/>
<dbReference type="InterPro" id="IPR029070">
    <property type="entry name" value="Chitinase_insertion_sf"/>
</dbReference>
<evidence type="ECO:0000313" key="11">
    <source>
        <dbReference type="EMBL" id="SHO52495.1"/>
    </source>
</evidence>
<comment type="similarity">
    <text evidence="8">Belongs to the glycosyl hydrolase 18 family.</text>
</comment>
<dbReference type="InterPro" id="IPR003610">
    <property type="entry name" value="CBM5/12"/>
</dbReference>
<dbReference type="GO" id="GO:0008061">
    <property type="term" value="F:chitin binding"/>
    <property type="evidence" value="ECO:0007669"/>
    <property type="project" value="InterPro"/>
</dbReference>
<evidence type="ECO:0000259" key="10">
    <source>
        <dbReference type="PROSITE" id="PS51910"/>
    </source>
</evidence>
<evidence type="ECO:0000256" key="1">
    <source>
        <dbReference type="ARBA" id="ARBA00000822"/>
    </source>
</evidence>
<proteinExistence type="inferred from homology"/>
<keyword evidence="4" id="KW-0624">Polysaccharide degradation</keyword>
<dbReference type="Gene3D" id="3.10.50.10">
    <property type="match status" value="1"/>
</dbReference>
<dbReference type="Pfam" id="PF13290">
    <property type="entry name" value="CHB_HEX_C_1"/>
    <property type="match status" value="2"/>
</dbReference>
<keyword evidence="4" id="KW-0146">Chitin degradation</keyword>
<dbReference type="Gene3D" id="2.10.10.20">
    <property type="entry name" value="Carbohydrate-binding module superfamily 5/12"/>
    <property type="match status" value="1"/>
</dbReference>
<dbReference type="GO" id="GO:0006032">
    <property type="term" value="P:chitin catabolic process"/>
    <property type="evidence" value="ECO:0007669"/>
    <property type="project" value="UniProtKB-KW"/>
</dbReference>
<dbReference type="SMART" id="SM00636">
    <property type="entry name" value="Glyco_18"/>
    <property type="match status" value="1"/>
</dbReference>
<dbReference type="InterPro" id="IPR011583">
    <property type="entry name" value="Chitinase_II/V-like_cat"/>
</dbReference>
<dbReference type="PANTHER" id="PTHR11177:SF317">
    <property type="entry name" value="CHITINASE 12-RELATED"/>
    <property type="match status" value="1"/>
</dbReference>
<dbReference type="InterPro" id="IPR001223">
    <property type="entry name" value="Glyco_hydro18_cat"/>
</dbReference>
<accession>A0A1M7YIP1</accession>
<dbReference type="InterPro" id="IPR050314">
    <property type="entry name" value="Glycosyl_Hydrlase_18"/>
</dbReference>
<evidence type="ECO:0000313" key="12">
    <source>
        <dbReference type="Proteomes" id="UP000184612"/>
    </source>
</evidence>
<dbReference type="EC" id="3.2.1.14" evidence="2"/>
<dbReference type="Pfam" id="PF02839">
    <property type="entry name" value="CBM_5_12"/>
    <property type="match status" value="1"/>
</dbReference>
<keyword evidence="9" id="KW-0732">Signal</keyword>
<organism evidence="11 12">
    <name type="scientific">Anaerocolumna xylanovorans DSM 12503</name>
    <dbReference type="NCBI Taxonomy" id="1121345"/>
    <lineage>
        <taxon>Bacteria</taxon>
        <taxon>Bacillati</taxon>
        <taxon>Bacillota</taxon>
        <taxon>Clostridia</taxon>
        <taxon>Lachnospirales</taxon>
        <taxon>Lachnospiraceae</taxon>
        <taxon>Anaerocolumna</taxon>
    </lineage>
</organism>
<dbReference type="SUPFAM" id="SSF54556">
    <property type="entry name" value="Chitinase insertion domain"/>
    <property type="match status" value="1"/>
</dbReference>